<feature type="chain" id="PRO_5029649644" description="Strictosidine synthase conserved region domain-containing protein" evidence="5">
    <location>
        <begin position="22"/>
        <end position="232"/>
    </location>
</feature>
<dbReference type="SUPFAM" id="SSF63829">
    <property type="entry name" value="Calcium-dependent phosphotriesterase"/>
    <property type="match status" value="1"/>
</dbReference>
<keyword evidence="4" id="KW-0325">Glycoprotein</keyword>
<dbReference type="Pfam" id="PF20067">
    <property type="entry name" value="SSL_N"/>
    <property type="match status" value="1"/>
</dbReference>
<dbReference type="OMA" id="IKHEHIC"/>
<evidence type="ECO:0000256" key="1">
    <source>
        <dbReference type="ARBA" id="ARBA00004116"/>
    </source>
</evidence>
<dbReference type="AlphaFoldDB" id="A0A7N0RII3"/>
<comment type="similarity">
    <text evidence="2">Belongs to the strictosidine synthase family.</text>
</comment>
<comment type="subcellular location">
    <subcellularLocation>
        <location evidence="1">Vacuole</location>
    </subcellularLocation>
</comment>
<dbReference type="GO" id="GO:0005773">
    <property type="term" value="C:vacuole"/>
    <property type="evidence" value="ECO:0007669"/>
    <property type="project" value="UniProtKB-SubCell"/>
</dbReference>
<feature type="domain" description="Strictosidine synthase conserved region" evidence="6">
    <location>
        <begin position="181"/>
        <end position="232"/>
    </location>
</feature>
<dbReference type="InterPro" id="IPR018119">
    <property type="entry name" value="Strictosidine_synth_cons-reg"/>
</dbReference>
<dbReference type="Gramene" id="Kaladp0011s0857.1.v1.1">
    <property type="protein sequence ID" value="Kaladp0011s0857.1.v1.1"/>
    <property type="gene ID" value="Kaladp0011s0857.v1.1"/>
</dbReference>
<dbReference type="EnsemblPlants" id="Kaladp0011s0857.1.v1.1">
    <property type="protein sequence ID" value="Kaladp0011s0857.1.v1.1"/>
    <property type="gene ID" value="Kaladp0011s0857.v1.1"/>
</dbReference>
<keyword evidence="5" id="KW-0732">Signal</keyword>
<dbReference type="GO" id="GO:0012505">
    <property type="term" value="C:endomembrane system"/>
    <property type="evidence" value="ECO:0007669"/>
    <property type="project" value="TreeGrafter"/>
</dbReference>
<proteinExistence type="inferred from homology"/>
<protein>
    <recommendedName>
        <fullName evidence="6">Strictosidine synthase conserved region domain-containing protein</fullName>
    </recommendedName>
</protein>
<name>A0A7N0RII3_KALFE</name>
<dbReference type="InterPro" id="IPR011042">
    <property type="entry name" value="6-blade_b-propeller_TolB-like"/>
</dbReference>
<dbReference type="PANTHER" id="PTHR10426">
    <property type="entry name" value="STRICTOSIDINE SYNTHASE-RELATED"/>
    <property type="match status" value="1"/>
</dbReference>
<accession>A0A7N0RII3</accession>
<sequence length="232" mass="26064">MKPLAIAAAVLVLLLAIYCKLDPFNLSPIADYPHFQTFKVNMPPWSQIPKPRDAHNLLRNSRIKFSDQVQGPESLAFDPLGRGPYTGVADGRVVVWYGHSWSDFAYSSPNRSEICGWKPSTASYWESEHVCGRPLGLRFDSRSGELYIADAYFGLMKVGPEGGLATTLATEAEGVKFKFTNDLDVDDDETVYFTDRSSIHERRNFVLLMYSAVANGRVLRYDPKTKQTNVLM</sequence>
<feature type="signal peptide" evidence="5">
    <location>
        <begin position="1"/>
        <end position="21"/>
    </location>
</feature>
<dbReference type="Proteomes" id="UP000594263">
    <property type="component" value="Unplaced"/>
</dbReference>
<organism evidence="7 8">
    <name type="scientific">Kalanchoe fedtschenkoi</name>
    <name type="common">Lavender scallops</name>
    <name type="synonym">South American air plant</name>
    <dbReference type="NCBI Taxonomy" id="63787"/>
    <lineage>
        <taxon>Eukaryota</taxon>
        <taxon>Viridiplantae</taxon>
        <taxon>Streptophyta</taxon>
        <taxon>Embryophyta</taxon>
        <taxon>Tracheophyta</taxon>
        <taxon>Spermatophyta</taxon>
        <taxon>Magnoliopsida</taxon>
        <taxon>eudicotyledons</taxon>
        <taxon>Gunneridae</taxon>
        <taxon>Pentapetalae</taxon>
        <taxon>Saxifragales</taxon>
        <taxon>Crassulaceae</taxon>
        <taxon>Kalanchoe</taxon>
    </lineage>
</organism>
<evidence type="ECO:0000259" key="6">
    <source>
        <dbReference type="Pfam" id="PF03088"/>
    </source>
</evidence>
<keyword evidence="3" id="KW-0926">Vacuole</keyword>
<evidence type="ECO:0000256" key="5">
    <source>
        <dbReference type="SAM" id="SignalP"/>
    </source>
</evidence>
<evidence type="ECO:0000256" key="4">
    <source>
        <dbReference type="ARBA" id="ARBA00023180"/>
    </source>
</evidence>
<evidence type="ECO:0000256" key="2">
    <source>
        <dbReference type="ARBA" id="ARBA00009191"/>
    </source>
</evidence>
<evidence type="ECO:0000256" key="3">
    <source>
        <dbReference type="ARBA" id="ARBA00022554"/>
    </source>
</evidence>
<dbReference type="GO" id="GO:0016787">
    <property type="term" value="F:hydrolase activity"/>
    <property type="evidence" value="ECO:0007669"/>
    <property type="project" value="TreeGrafter"/>
</dbReference>
<evidence type="ECO:0000313" key="8">
    <source>
        <dbReference type="Proteomes" id="UP000594263"/>
    </source>
</evidence>
<keyword evidence="8" id="KW-1185">Reference proteome</keyword>
<dbReference type="Gene3D" id="2.120.10.30">
    <property type="entry name" value="TolB, C-terminal domain"/>
    <property type="match status" value="1"/>
</dbReference>
<reference evidence="7" key="1">
    <citation type="submission" date="2021-01" db="UniProtKB">
        <authorList>
            <consortium name="EnsemblPlants"/>
        </authorList>
    </citation>
    <scope>IDENTIFICATION</scope>
</reference>
<dbReference type="PANTHER" id="PTHR10426:SF106">
    <property type="entry name" value="PROTEIN STRICTOSIDINE SYNTHASE-LIKE 3"/>
    <property type="match status" value="1"/>
</dbReference>
<evidence type="ECO:0000313" key="7">
    <source>
        <dbReference type="EnsemblPlants" id="Kaladp0011s0857.1.v1.1"/>
    </source>
</evidence>
<dbReference type="Pfam" id="PF03088">
    <property type="entry name" value="Str_synth"/>
    <property type="match status" value="1"/>
</dbReference>